<sequence length="121" mass="14022">MPDHQRAQARQARREELGQQLLYEGRCLAIFIAPSFDAYGRRFSPLEYAAQMRDFTSFFDEIALACAERIADRKEEKGGNATEAFESIVKDIGKPDAPDRLETFYEEVTQRARYWRYGDGE</sequence>
<dbReference type="EMBL" id="QXFM01000114">
    <property type="protein sequence ID" value="RIV82988.1"/>
    <property type="molecule type" value="Genomic_DNA"/>
</dbReference>
<organism evidence="1 2">
    <name type="scientific">Aurantiacibacter xanthus</name>
    <dbReference type="NCBI Taxonomy" id="1784712"/>
    <lineage>
        <taxon>Bacteria</taxon>
        <taxon>Pseudomonadati</taxon>
        <taxon>Pseudomonadota</taxon>
        <taxon>Alphaproteobacteria</taxon>
        <taxon>Sphingomonadales</taxon>
        <taxon>Erythrobacteraceae</taxon>
        <taxon>Aurantiacibacter</taxon>
    </lineage>
</organism>
<gene>
    <name evidence="1" type="ORF">D2V17_14395</name>
</gene>
<proteinExistence type="predicted"/>
<reference evidence="1 2" key="1">
    <citation type="submission" date="2018-08" db="EMBL/GenBank/DDBJ databases">
        <title>Erythrobacter zhengii sp.nov., a bacterium isolated from deep-sea sediment.</title>
        <authorList>
            <person name="Fang C."/>
            <person name="Wu Y.-H."/>
            <person name="Sun C."/>
            <person name="Wang H."/>
            <person name="Cheng H."/>
            <person name="Meng F.-X."/>
            <person name="Wang C.-S."/>
            <person name="Xu X.-W."/>
        </authorList>
    </citation>
    <scope>NUCLEOTIDE SEQUENCE [LARGE SCALE GENOMIC DNA]</scope>
    <source>
        <strain evidence="1 2">CCTCC AB 2015396</strain>
    </source>
</reference>
<evidence type="ECO:0000313" key="1">
    <source>
        <dbReference type="EMBL" id="RIV82988.1"/>
    </source>
</evidence>
<protein>
    <submittedName>
        <fullName evidence="1">Uncharacterized protein</fullName>
    </submittedName>
</protein>
<comment type="caution">
    <text evidence="1">The sequence shown here is derived from an EMBL/GenBank/DDBJ whole genome shotgun (WGS) entry which is preliminary data.</text>
</comment>
<keyword evidence="2" id="KW-1185">Reference proteome</keyword>
<name>A0A3A1P3A9_9SPHN</name>
<evidence type="ECO:0000313" key="2">
    <source>
        <dbReference type="Proteomes" id="UP000265366"/>
    </source>
</evidence>
<dbReference type="AlphaFoldDB" id="A0A3A1P3A9"/>
<accession>A0A3A1P3A9</accession>
<dbReference type="Proteomes" id="UP000265366">
    <property type="component" value="Unassembled WGS sequence"/>
</dbReference>